<organism evidence="1">
    <name type="scientific">Amphora coffeiformis</name>
    <dbReference type="NCBI Taxonomy" id="265554"/>
    <lineage>
        <taxon>Eukaryota</taxon>
        <taxon>Sar</taxon>
        <taxon>Stramenopiles</taxon>
        <taxon>Ochrophyta</taxon>
        <taxon>Bacillariophyta</taxon>
        <taxon>Bacillariophyceae</taxon>
        <taxon>Bacillariophycidae</taxon>
        <taxon>Thalassiophysales</taxon>
        <taxon>Catenulaceae</taxon>
        <taxon>Amphora</taxon>
    </lineage>
</organism>
<proteinExistence type="predicted"/>
<protein>
    <submittedName>
        <fullName evidence="1">Uncharacterized protein</fullName>
    </submittedName>
</protein>
<evidence type="ECO:0000313" key="1">
    <source>
        <dbReference type="EMBL" id="CAE0421639.1"/>
    </source>
</evidence>
<gene>
    <name evidence="1" type="ORF">ACOF00016_LOCUS18276</name>
</gene>
<sequence>MMEIEMHRSVLPCKVKQLIDCSCATTDDDSSVATEDSGLSSSETLNAQKVHFAMTASGHVQCKIRQIQRVKKPDDVWWQPQEDEEIRSQALDVLDSDPRYSLAGTIDRFLEREWRQGSKTSCNLLIQMLAAPEIRGLERHVSQRCKSMSADHVKRVLEVQKKTRNPALLSMVSKQTSMPFVQLATLKARVDSLNSTRPFSP</sequence>
<name>A0A7S3PDH0_9STRA</name>
<reference evidence="1" key="1">
    <citation type="submission" date="2021-01" db="EMBL/GenBank/DDBJ databases">
        <authorList>
            <person name="Corre E."/>
            <person name="Pelletier E."/>
            <person name="Niang G."/>
            <person name="Scheremetjew M."/>
            <person name="Finn R."/>
            <person name="Kale V."/>
            <person name="Holt S."/>
            <person name="Cochrane G."/>
            <person name="Meng A."/>
            <person name="Brown T."/>
            <person name="Cohen L."/>
        </authorList>
    </citation>
    <scope>NUCLEOTIDE SEQUENCE</scope>
    <source>
        <strain evidence="1">CCMP127</strain>
    </source>
</reference>
<dbReference type="EMBL" id="HBIM01024638">
    <property type="protein sequence ID" value="CAE0421639.1"/>
    <property type="molecule type" value="Transcribed_RNA"/>
</dbReference>
<dbReference type="AlphaFoldDB" id="A0A7S3PDH0"/>
<accession>A0A7S3PDH0</accession>